<organism evidence="2 3">
    <name type="scientific">Coccomyxa viridis</name>
    <dbReference type="NCBI Taxonomy" id="1274662"/>
    <lineage>
        <taxon>Eukaryota</taxon>
        <taxon>Viridiplantae</taxon>
        <taxon>Chlorophyta</taxon>
        <taxon>core chlorophytes</taxon>
        <taxon>Trebouxiophyceae</taxon>
        <taxon>Trebouxiophyceae incertae sedis</taxon>
        <taxon>Coccomyxaceae</taxon>
        <taxon>Coccomyxa</taxon>
    </lineage>
</organism>
<protein>
    <submittedName>
        <fullName evidence="2">Uncharacterized protein</fullName>
    </submittedName>
</protein>
<dbReference type="Proteomes" id="UP001314263">
    <property type="component" value="Unassembled WGS sequence"/>
</dbReference>
<evidence type="ECO:0000256" key="1">
    <source>
        <dbReference type="SAM" id="MobiDB-lite"/>
    </source>
</evidence>
<accession>A0AAV1HZ36</accession>
<sequence>MHLEACGNRYLISRGHCLFVRRQAVVLRPKQYESRQSRHLARAAADTEEAADEPQKTGPGEDYQLRRDFKSVARTVLEGKPLLQKDKTAVEEEEGKERFFGRLAVLSLGAVLIGERITGRGVVQAVDHAVGVPLWEIEPLLGALVLALVVGAVYPRRRFVRSKAEDTAWSGDEILAEAQVWVRRLACICFAAVIIAEVITGKGALALLDIETGVESLSEVEAGAAFFIMLFLTAAEPKPAK</sequence>
<gene>
    <name evidence="2" type="ORF">CVIRNUC_002322</name>
</gene>
<name>A0AAV1HZ36_9CHLO</name>
<evidence type="ECO:0000313" key="3">
    <source>
        <dbReference type="Proteomes" id="UP001314263"/>
    </source>
</evidence>
<proteinExistence type="predicted"/>
<dbReference type="AlphaFoldDB" id="A0AAV1HZ36"/>
<feature type="region of interest" description="Disordered" evidence="1">
    <location>
        <begin position="37"/>
        <end position="63"/>
    </location>
</feature>
<reference evidence="2 3" key="1">
    <citation type="submission" date="2023-10" db="EMBL/GenBank/DDBJ databases">
        <authorList>
            <person name="Maclean D."/>
            <person name="Macfadyen A."/>
        </authorList>
    </citation>
    <scope>NUCLEOTIDE SEQUENCE [LARGE SCALE GENOMIC DNA]</scope>
</reference>
<dbReference type="EMBL" id="CAUYUE010000003">
    <property type="protein sequence ID" value="CAK0754754.1"/>
    <property type="molecule type" value="Genomic_DNA"/>
</dbReference>
<evidence type="ECO:0000313" key="2">
    <source>
        <dbReference type="EMBL" id="CAK0754754.1"/>
    </source>
</evidence>
<comment type="caution">
    <text evidence="2">The sequence shown here is derived from an EMBL/GenBank/DDBJ whole genome shotgun (WGS) entry which is preliminary data.</text>
</comment>
<keyword evidence="3" id="KW-1185">Reference proteome</keyword>